<gene>
    <name evidence="2" type="ORF">CDD82_6118</name>
</gene>
<feature type="region of interest" description="Disordered" evidence="1">
    <location>
        <begin position="1"/>
        <end position="71"/>
    </location>
</feature>
<evidence type="ECO:0000313" key="3">
    <source>
        <dbReference type="Proteomes" id="UP000224854"/>
    </source>
</evidence>
<feature type="compositionally biased region" description="Low complexity" evidence="1">
    <location>
        <begin position="39"/>
        <end position="50"/>
    </location>
</feature>
<reference evidence="2 3" key="1">
    <citation type="submission" date="2017-06" db="EMBL/GenBank/DDBJ databases">
        <title>Ant-infecting Ophiocordyceps genomes reveal a high diversity of potential behavioral manipulation genes and a possible major role for enterotoxins.</title>
        <authorList>
            <person name="De Bekker C."/>
            <person name="Evans H.C."/>
            <person name="Brachmann A."/>
            <person name="Hughes D.P."/>
        </authorList>
    </citation>
    <scope>NUCLEOTIDE SEQUENCE [LARGE SCALE GENOMIC DNA]</scope>
    <source>
        <strain evidence="2 3">1348a</strain>
    </source>
</reference>
<evidence type="ECO:0000256" key="1">
    <source>
        <dbReference type="SAM" id="MobiDB-lite"/>
    </source>
</evidence>
<protein>
    <submittedName>
        <fullName evidence="2">Uncharacterized protein</fullName>
    </submittedName>
</protein>
<proteinExistence type="predicted"/>
<keyword evidence="3" id="KW-1185">Reference proteome</keyword>
<feature type="region of interest" description="Disordered" evidence="1">
    <location>
        <begin position="84"/>
        <end position="103"/>
    </location>
</feature>
<feature type="compositionally biased region" description="Low complexity" evidence="1">
    <location>
        <begin position="89"/>
        <end position="103"/>
    </location>
</feature>
<dbReference type="AlphaFoldDB" id="A0A2C5YXZ7"/>
<feature type="compositionally biased region" description="Basic residues" evidence="1">
    <location>
        <begin position="1"/>
        <end position="12"/>
    </location>
</feature>
<dbReference type="Proteomes" id="UP000224854">
    <property type="component" value="Unassembled WGS sequence"/>
</dbReference>
<dbReference type="OrthoDB" id="5431298at2759"/>
<name>A0A2C5YXZ7_9HYPO</name>
<organism evidence="2 3">
    <name type="scientific">Ophiocordyceps australis</name>
    <dbReference type="NCBI Taxonomy" id="1399860"/>
    <lineage>
        <taxon>Eukaryota</taxon>
        <taxon>Fungi</taxon>
        <taxon>Dikarya</taxon>
        <taxon>Ascomycota</taxon>
        <taxon>Pezizomycotina</taxon>
        <taxon>Sordariomycetes</taxon>
        <taxon>Hypocreomycetidae</taxon>
        <taxon>Hypocreales</taxon>
        <taxon>Ophiocordycipitaceae</taxon>
        <taxon>Ophiocordyceps</taxon>
    </lineage>
</organism>
<dbReference type="EMBL" id="NJEU01000601">
    <property type="protein sequence ID" value="PHH72232.1"/>
    <property type="molecule type" value="Genomic_DNA"/>
</dbReference>
<evidence type="ECO:0000313" key="2">
    <source>
        <dbReference type="EMBL" id="PHH72232.1"/>
    </source>
</evidence>
<sequence>MVVALMRRRGRCQSRSPRFGYKPPKLQSWFGDGVAPEKQQQGQQQQYRQCQDARSPDSLASGADPFAPFGGRIDRNAYRASSAHFEMDASPSASPSFPAELPNEPAAAAEPFRGHYESMAQYAPATDPNAVLSSPRTTGEAVAHLGYWNQWRSLENNQDG</sequence>
<comment type="caution">
    <text evidence="2">The sequence shown here is derived from an EMBL/GenBank/DDBJ whole genome shotgun (WGS) entry which is preliminary data.</text>
</comment>
<accession>A0A2C5YXZ7</accession>